<reference evidence="4 5" key="1">
    <citation type="submission" date="2023-07" db="EMBL/GenBank/DDBJ databases">
        <title>Closed genome sequence of Methanimicrococcus sp. Es2.</title>
        <authorList>
            <person name="Protasov E."/>
            <person name="Platt K."/>
            <person name="Reeh H."/>
            <person name="Poehlein A."/>
            <person name="Daniel R."/>
            <person name="Brune A."/>
        </authorList>
    </citation>
    <scope>NUCLEOTIDE SEQUENCE [LARGE SCALE GENOMIC DNA]</scope>
    <source>
        <strain evidence="4 5">Es2</strain>
    </source>
</reference>
<dbReference type="KEGG" id="mees:MmiEs2_15850"/>
<evidence type="ECO:0000256" key="1">
    <source>
        <dbReference type="SAM" id="MobiDB-lite"/>
    </source>
</evidence>
<keyword evidence="2" id="KW-1133">Transmembrane helix</keyword>
<evidence type="ECO:0000256" key="2">
    <source>
        <dbReference type="SAM" id="Phobius"/>
    </source>
</evidence>
<evidence type="ECO:0000259" key="3">
    <source>
        <dbReference type="PROSITE" id="PS50853"/>
    </source>
</evidence>
<dbReference type="SMART" id="SM00060">
    <property type="entry name" value="FN3"/>
    <property type="match status" value="4"/>
</dbReference>
<protein>
    <recommendedName>
        <fullName evidence="3">Fibronectin type-III domain-containing protein</fullName>
    </recommendedName>
</protein>
<proteinExistence type="predicted"/>
<dbReference type="InterPro" id="IPR013783">
    <property type="entry name" value="Ig-like_fold"/>
</dbReference>
<feature type="domain" description="Fibronectin type-III" evidence="3">
    <location>
        <begin position="308"/>
        <end position="394"/>
    </location>
</feature>
<gene>
    <name evidence="4" type="ORF">MmiEs2_15850</name>
</gene>
<dbReference type="EMBL" id="CP131062">
    <property type="protein sequence ID" value="WNY29358.1"/>
    <property type="molecule type" value="Genomic_DNA"/>
</dbReference>
<organism evidence="4 5">
    <name type="scientific">Methanimicrococcus stummii</name>
    <dbReference type="NCBI Taxonomy" id="3028294"/>
    <lineage>
        <taxon>Archaea</taxon>
        <taxon>Methanobacteriati</taxon>
        <taxon>Methanobacteriota</taxon>
        <taxon>Stenosarchaea group</taxon>
        <taxon>Methanomicrobia</taxon>
        <taxon>Methanosarcinales</taxon>
        <taxon>Methanosarcinaceae</taxon>
        <taxon>Methanimicrococcus</taxon>
    </lineage>
</organism>
<dbReference type="SUPFAM" id="SSF49265">
    <property type="entry name" value="Fibronectin type III"/>
    <property type="match status" value="2"/>
</dbReference>
<feature type="domain" description="Fibronectin type-III" evidence="3">
    <location>
        <begin position="216"/>
        <end position="306"/>
    </location>
</feature>
<dbReference type="PROSITE" id="PS50853">
    <property type="entry name" value="FN3"/>
    <property type="match status" value="3"/>
</dbReference>
<sequence length="478" mass="52991">MSFTKNIKKGKILSIVLFLTLMISLVTVASAAVPEKPTYIGIAEIGSSNIEVAWSPVANADYYYVFKSASENGVYVMIDVTSQPKFQDTGLESMKMYYYKVAGYNETDGYGPESDITSARTALMEPYITAITGGPSSIIVDWSYINYYADSYWVYKSEFPSGMFVHIGTTTENRFEDTGLGYDTTYYYYVKSYNETHGVYSDRSNMDAAKTGHLKPIAPIAYATTINSSAIKIEWNDIASVDGYRLYRSDYREGPYSQIKQTTSHITEYIDEGLEQSTTYYYKVSGYVHTVEGHPSDPTDATTLYVGKPVLIAEAAGTSSIRLEWNVIDDAFDYDVYRSLTENGVYEKIDTTEFVEYLDTGLEHSTTYYYKVAAYDGVNRGAQSETAEATTQTPGTTGPSKPDPETKPEVTPEAEDSVKPMTAGNEIPAFETQVEDNAQSNDVKNGSAGFVLPIFLILAILTTGVLYARAKRRVGSKK</sequence>
<evidence type="ECO:0000313" key="4">
    <source>
        <dbReference type="EMBL" id="WNY29358.1"/>
    </source>
</evidence>
<dbReference type="CDD" id="cd00063">
    <property type="entry name" value="FN3"/>
    <property type="match status" value="2"/>
</dbReference>
<keyword evidence="2" id="KW-0812">Transmembrane</keyword>
<accession>A0AA96VCJ8</accession>
<dbReference type="Gene3D" id="2.60.40.10">
    <property type="entry name" value="Immunoglobulins"/>
    <property type="match status" value="4"/>
</dbReference>
<dbReference type="InterPro" id="IPR036116">
    <property type="entry name" value="FN3_sf"/>
</dbReference>
<keyword evidence="5" id="KW-1185">Reference proteome</keyword>
<evidence type="ECO:0000313" key="5">
    <source>
        <dbReference type="Proteomes" id="UP001302662"/>
    </source>
</evidence>
<dbReference type="InterPro" id="IPR003961">
    <property type="entry name" value="FN3_dom"/>
</dbReference>
<keyword evidence="2" id="KW-0472">Membrane</keyword>
<dbReference type="AlphaFoldDB" id="A0AA96VCJ8"/>
<feature type="compositionally biased region" description="Low complexity" evidence="1">
    <location>
        <begin position="383"/>
        <end position="399"/>
    </location>
</feature>
<feature type="region of interest" description="Disordered" evidence="1">
    <location>
        <begin position="383"/>
        <end position="420"/>
    </location>
</feature>
<feature type="domain" description="Fibronectin type-III" evidence="3">
    <location>
        <begin position="33"/>
        <end position="124"/>
    </location>
</feature>
<feature type="transmembrane region" description="Helical" evidence="2">
    <location>
        <begin position="448"/>
        <end position="468"/>
    </location>
</feature>
<dbReference type="Proteomes" id="UP001302662">
    <property type="component" value="Chromosome"/>
</dbReference>
<name>A0AA96VCJ8_9EURY</name>